<sequence>MKFIESTKEKENLQKRYLMHFRRCRTLDTLEKVFENLRDKLAGKELDAMMSASDHRRAEITHNTLWDKVPASAWKNVK</sequence>
<accession>A0A5X1PDD6</accession>
<evidence type="ECO:0000256" key="1">
    <source>
        <dbReference type="ARBA" id="ARBA00010526"/>
    </source>
</evidence>
<dbReference type="Pfam" id="PF05321">
    <property type="entry name" value="HHA"/>
    <property type="match status" value="1"/>
</dbReference>
<gene>
    <name evidence="2" type="ORF">D5X47_24225</name>
</gene>
<comment type="caution">
    <text evidence="2">The sequence shown here is derived from an EMBL/GenBank/DDBJ whole genome shotgun (WGS) entry which is preliminary data.</text>
</comment>
<proteinExistence type="inferred from homology"/>
<dbReference type="SUPFAM" id="SSF68989">
    <property type="entry name" value="Hemolysin expression modulating protein HHA"/>
    <property type="match status" value="1"/>
</dbReference>
<evidence type="ECO:0000313" key="2">
    <source>
        <dbReference type="EMBL" id="EBZ0114644.1"/>
    </source>
</evidence>
<dbReference type="AlphaFoldDB" id="A0A5X1PDD6"/>
<organism evidence="2">
    <name type="scientific">Salmonella typhimurium</name>
    <dbReference type="NCBI Taxonomy" id="90371"/>
    <lineage>
        <taxon>Bacteria</taxon>
        <taxon>Pseudomonadati</taxon>
        <taxon>Pseudomonadota</taxon>
        <taxon>Gammaproteobacteria</taxon>
        <taxon>Enterobacterales</taxon>
        <taxon>Enterobacteriaceae</taxon>
        <taxon>Salmonella</taxon>
    </lineage>
</organism>
<dbReference type="InterPro" id="IPR007985">
    <property type="entry name" value="Hemolysn_expr_modulating_HHA"/>
</dbReference>
<comment type="similarity">
    <text evidence="1">Belongs to the Hha/YmoA/Cnu family.</text>
</comment>
<evidence type="ECO:0008006" key="3">
    <source>
        <dbReference type="Google" id="ProtNLM"/>
    </source>
</evidence>
<name>A0A5X1PDD6_SALTM</name>
<dbReference type="InterPro" id="IPR036666">
    <property type="entry name" value="HHA_sf"/>
</dbReference>
<dbReference type="Gene3D" id="1.20.1280.40">
    <property type="entry name" value="HHA"/>
    <property type="match status" value="1"/>
</dbReference>
<dbReference type="EMBL" id="AAHPTQ010000037">
    <property type="protein sequence ID" value="EBZ0114644.1"/>
    <property type="molecule type" value="Genomic_DNA"/>
</dbReference>
<protein>
    <recommendedName>
        <fullName evidence="3">Hemolysin expression modulating protein</fullName>
    </recommendedName>
</protein>
<reference evidence="2" key="1">
    <citation type="submission" date="2018-09" db="EMBL/GenBank/DDBJ databases">
        <authorList>
            <person name="Ashton P.M."/>
            <person name="Dallman T."/>
            <person name="Nair S."/>
            <person name="De Pinna E."/>
            <person name="Peters T."/>
            <person name="Grant K."/>
        </authorList>
    </citation>
    <scope>NUCLEOTIDE SEQUENCE</scope>
    <source>
        <strain evidence="2">588495</strain>
    </source>
</reference>